<name>A0A8J3QV45_9ACTN</name>
<organism evidence="2 3">
    <name type="scientific">Rugosimonospora africana</name>
    <dbReference type="NCBI Taxonomy" id="556532"/>
    <lineage>
        <taxon>Bacteria</taxon>
        <taxon>Bacillati</taxon>
        <taxon>Actinomycetota</taxon>
        <taxon>Actinomycetes</taxon>
        <taxon>Micromonosporales</taxon>
        <taxon>Micromonosporaceae</taxon>
        <taxon>Rugosimonospora</taxon>
    </lineage>
</organism>
<dbReference type="AlphaFoldDB" id="A0A8J3QV45"/>
<feature type="domain" description="N-acetyltransferase" evidence="1">
    <location>
        <begin position="51"/>
        <end position="199"/>
    </location>
</feature>
<sequence length="199" mass="21904">MSDTSTRAADPAQAVALAQLIADAFHDLPVCQWLVPDPDERRRVLPADFHILVRHALEHGTVVTSGGLDAVAVWYSGAPDAVPDIPDYDARVARACDPYTERFQLLDEAMHAAHPDGPPHEHLAFLAVRPGAQGRGLGSALLRRRHRVLDERGVPAYLEASSPRSRQLYLRHGYLDIGEPFATKGGPDPTMWPMWRDPA</sequence>
<dbReference type="PROSITE" id="PS51186">
    <property type="entry name" value="GNAT"/>
    <property type="match status" value="1"/>
</dbReference>
<dbReference type="Gene3D" id="3.40.630.30">
    <property type="match status" value="1"/>
</dbReference>
<comment type="caution">
    <text evidence="2">The sequence shown here is derived from an EMBL/GenBank/DDBJ whole genome shotgun (WGS) entry which is preliminary data.</text>
</comment>
<protein>
    <submittedName>
        <fullName evidence="2">N-acetyltransferase</fullName>
    </submittedName>
</protein>
<evidence type="ECO:0000259" key="1">
    <source>
        <dbReference type="PROSITE" id="PS51186"/>
    </source>
</evidence>
<evidence type="ECO:0000313" key="3">
    <source>
        <dbReference type="Proteomes" id="UP000642748"/>
    </source>
</evidence>
<dbReference type="CDD" id="cd04301">
    <property type="entry name" value="NAT_SF"/>
    <property type="match status" value="1"/>
</dbReference>
<proteinExistence type="predicted"/>
<dbReference type="InterPro" id="IPR052523">
    <property type="entry name" value="Trichothecene_AcTrans"/>
</dbReference>
<dbReference type="EMBL" id="BONZ01000034">
    <property type="protein sequence ID" value="GIH15381.1"/>
    <property type="molecule type" value="Genomic_DNA"/>
</dbReference>
<dbReference type="PANTHER" id="PTHR42791:SF1">
    <property type="entry name" value="N-ACETYLTRANSFERASE DOMAIN-CONTAINING PROTEIN"/>
    <property type="match status" value="1"/>
</dbReference>
<evidence type="ECO:0000313" key="2">
    <source>
        <dbReference type="EMBL" id="GIH15381.1"/>
    </source>
</evidence>
<dbReference type="Proteomes" id="UP000642748">
    <property type="component" value="Unassembled WGS sequence"/>
</dbReference>
<reference evidence="2" key="1">
    <citation type="submission" date="2021-01" db="EMBL/GenBank/DDBJ databases">
        <title>Whole genome shotgun sequence of Rugosimonospora africana NBRC 104875.</title>
        <authorList>
            <person name="Komaki H."/>
            <person name="Tamura T."/>
        </authorList>
    </citation>
    <scope>NUCLEOTIDE SEQUENCE</scope>
    <source>
        <strain evidence="2">NBRC 104875</strain>
    </source>
</reference>
<gene>
    <name evidence="2" type="ORF">Raf01_35530</name>
</gene>
<keyword evidence="3" id="KW-1185">Reference proteome</keyword>
<accession>A0A8J3QV45</accession>
<dbReference type="SUPFAM" id="SSF55729">
    <property type="entry name" value="Acyl-CoA N-acyltransferases (Nat)"/>
    <property type="match status" value="1"/>
</dbReference>
<dbReference type="InterPro" id="IPR016181">
    <property type="entry name" value="Acyl_CoA_acyltransferase"/>
</dbReference>
<dbReference type="InterPro" id="IPR000182">
    <property type="entry name" value="GNAT_dom"/>
</dbReference>
<dbReference type="Pfam" id="PF00583">
    <property type="entry name" value="Acetyltransf_1"/>
    <property type="match status" value="1"/>
</dbReference>
<dbReference type="RefSeq" id="WP_203919020.1">
    <property type="nucleotide sequence ID" value="NZ_BONZ01000034.1"/>
</dbReference>
<dbReference type="PANTHER" id="PTHR42791">
    <property type="entry name" value="GNAT FAMILY ACETYLTRANSFERASE"/>
    <property type="match status" value="1"/>
</dbReference>
<dbReference type="GO" id="GO:0016747">
    <property type="term" value="F:acyltransferase activity, transferring groups other than amino-acyl groups"/>
    <property type="evidence" value="ECO:0007669"/>
    <property type="project" value="InterPro"/>
</dbReference>